<keyword evidence="3" id="KW-1185">Reference proteome</keyword>
<dbReference type="Proteomes" id="UP000824120">
    <property type="component" value="Chromosome 12"/>
</dbReference>
<accession>A0A9J5W9Q4</accession>
<name>A0A9J5W9Q4_SOLCO</name>
<protein>
    <submittedName>
        <fullName evidence="2">Uncharacterized protein</fullName>
    </submittedName>
</protein>
<reference evidence="2 3" key="1">
    <citation type="submission" date="2020-09" db="EMBL/GenBank/DDBJ databases">
        <title>De no assembly of potato wild relative species, Solanum commersonii.</title>
        <authorList>
            <person name="Cho K."/>
        </authorList>
    </citation>
    <scope>NUCLEOTIDE SEQUENCE [LARGE SCALE GENOMIC DNA]</scope>
    <source>
        <strain evidence="2">LZ3.2</strain>
        <tissue evidence="2">Leaf</tissue>
    </source>
</reference>
<proteinExistence type="predicted"/>
<sequence length="104" mass="11884">MPPRRFVRGHPARCNVEPQEQELPNAPEVQPQGEVTNTEFPVTNQVGQQRGAHQEEDDTSRIRKFLRMNPISFTGSSTTEDLGQAKKIADWMLLPHHAWLFILP</sequence>
<gene>
    <name evidence="2" type="ORF">H5410_062079</name>
</gene>
<evidence type="ECO:0000313" key="3">
    <source>
        <dbReference type="Proteomes" id="UP000824120"/>
    </source>
</evidence>
<evidence type="ECO:0000256" key="1">
    <source>
        <dbReference type="SAM" id="MobiDB-lite"/>
    </source>
</evidence>
<dbReference type="AlphaFoldDB" id="A0A9J5W9Q4"/>
<dbReference type="EMBL" id="JACXVP010000012">
    <property type="protein sequence ID" value="KAG5572313.1"/>
    <property type="molecule type" value="Genomic_DNA"/>
</dbReference>
<organism evidence="2 3">
    <name type="scientific">Solanum commersonii</name>
    <name type="common">Commerson's wild potato</name>
    <name type="synonym">Commerson's nightshade</name>
    <dbReference type="NCBI Taxonomy" id="4109"/>
    <lineage>
        <taxon>Eukaryota</taxon>
        <taxon>Viridiplantae</taxon>
        <taxon>Streptophyta</taxon>
        <taxon>Embryophyta</taxon>
        <taxon>Tracheophyta</taxon>
        <taxon>Spermatophyta</taxon>
        <taxon>Magnoliopsida</taxon>
        <taxon>eudicotyledons</taxon>
        <taxon>Gunneridae</taxon>
        <taxon>Pentapetalae</taxon>
        <taxon>asterids</taxon>
        <taxon>lamiids</taxon>
        <taxon>Solanales</taxon>
        <taxon>Solanaceae</taxon>
        <taxon>Solanoideae</taxon>
        <taxon>Solaneae</taxon>
        <taxon>Solanum</taxon>
    </lineage>
</organism>
<evidence type="ECO:0000313" key="2">
    <source>
        <dbReference type="EMBL" id="KAG5572313.1"/>
    </source>
</evidence>
<feature type="compositionally biased region" description="Basic residues" evidence="1">
    <location>
        <begin position="1"/>
        <end position="11"/>
    </location>
</feature>
<dbReference type="OrthoDB" id="1830130at2759"/>
<feature type="region of interest" description="Disordered" evidence="1">
    <location>
        <begin position="1"/>
        <end position="33"/>
    </location>
</feature>
<comment type="caution">
    <text evidence="2">The sequence shown here is derived from an EMBL/GenBank/DDBJ whole genome shotgun (WGS) entry which is preliminary data.</text>
</comment>